<proteinExistence type="inferred from homology"/>
<accession>A0A8T2TWQ8</accession>
<comment type="caution">
    <text evidence="4">The sequence shown here is derived from an EMBL/GenBank/DDBJ whole genome shotgun (WGS) entry which is preliminary data.</text>
</comment>
<dbReference type="GO" id="GO:0005516">
    <property type="term" value="F:calmodulin binding"/>
    <property type="evidence" value="ECO:0007669"/>
    <property type="project" value="UniProtKB-KW"/>
</dbReference>
<keyword evidence="5" id="KW-1185">Reference proteome</keyword>
<protein>
    <submittedName>
        <fullName evidence="4">Uncharacterized protein</fullName>
    </submittedName>
</protein>
<dbReference type="EMBL" id="CM035415">
    <property type="protein sequence ID" value="KAH7426848.1"/>
    <property type="molecule type" value="Genomic_DNA"/>
</dbReference>
<dbReference type="EMBL" id="CM035415">
    <property type="protein sequence ID" value="KAH7426845.1"/>
    <property type="molecule type" value="Genomic_DNA"/>
</dbReference>
<feature type="region of interest" description="Disordered" evidence="3">
    <location>
        <begin position="15"/>
        <end position="38"/>
    </location>
</feature>
<comment type="similarity">
    <text evidence="2">Belongs to the IQD family.</text>
</comment>
<dbReference type="AlphaFoldDB" id="A0A8T2TWQ8"/>
<reference evidence="4" key="1">
    <citation type="submission" date="2021-08" db="EMBL/GenBank/DDBJ databases">
        <title>WGS assembly of Ceratopteris richardii.</title>
        <authorList>
            <person name="Marchant D.B."/>
            <person name="Chen G."/>
            <person name="Jenkins J."/>
            <person name="Shu S."/>
            <person name="Leebens-Mack J."/>
            <person name="Grimwood J."/>
            <person name="Schmutz J."/>
            <person name="Soltis P."/>
            <person name="Soltis D."/>
            <person name="Chen Z.-H."/>
        </authorList>
    </citation>
    <scope>NUCLEOTIDE SEQUENCE</scope>
    <source>
        <strain evidence="4">Whitten #5841</strain>
        <tissue evidence="4">Leaf</tissue>
    </source>
</reference>
<feature type="region of interest" description="Disordered" evidence="3">
    <location>
        <begin position="253"/>
        <end position="378"/>
    </location>
</feature>
<name>A0A8T2TWQ8_CERRI</name>
<sequence length="378" mass="42426">MGASKKWFRSIVNIRSSPPSKTAESESTPPRKPNPWKLLTSCHVIDKSSLPEGEDEDEDHDVELKDGNVEDDQTIVSQTEREQWAAIRIQTAFRALLARRALCALKGLARLQTALNGQNGRKQSIGSMRSIQAFVRTQARIHMHRSLEAKDDQTTMKKSSSYAVESDAPRKNEDGWCNKIGSVEEIQARVQQKQEAAIKRERALAYAFSNQWRANKRINLEAIFDYGLDNSTWTWIWLDRWVNSENGQVLRAQQKSENGDGGAEGERAEQDATIRKPLSVHVKKRLKKQPRSFDKPYRSSYKTALPRAKSHGAVGSGLLLNTKKSANAKKIPQNPHDIHASSSSPQRVMAAGTDQQQRVLENVQKESSSSEVTKSDDA</sequence>
<evidence type="ECO:0000256" key="2">
    <source>
        <dbReference type="ARBA" id="ARBA00024341"/>
    </source>
</evidence>
<dbReference type="OrthoDB" id="1923765at2759"/>
<evidence type="ECO:0000256" key="1">
    <source>
        <dbReference type="ARBA" id="ARBA00022860"/>
    </source>
</evidence>
<dbReference type="PROSITE" id="PS50096">
    <property type="entry name" value="IQ"/>
    <property type="match status" value="1"/>
</dbReference>
<feature type="compositionally biased region" description="Polar residues" evidence="3">
    <location>
        <begin position="15"/>
        <end position="28"/>
    </location>
</feature>
<feature type="compositionally biased region" description="Polar residues" evidence="3">
    <location>
        <begin position="353"/>
        <end position="372"/>
    </location>
</feature>
<dbReference type="EMBL" id="CM035415">
    <property type="protein sequence ID" value="KAH7426850.1"/>
    <property type="molecule type" value="Genomic_DNA"/>
</dbReference>
<dbReference type="EMBL" id="CM035415">
    <property type="protein sequence ID" value="KAH7426849.1"/>
    <property type="molecule type" value="Genomic_DNA"/>
</dbReference>
<feature type="compositionally biased region" description="Basic and acidic residues" evidence="3">
    <location>
        <begin position="264"/>
        <end position="274"/>
    </location>
</feature>
<keyword evidence="1" id="KW-0112">Calmodulin-binding</keyword>
<evidence type="ECO:0000313" key="4">
    <source>
        <dbReference type="EMBL" id="KAH7426848.1"/>
    </source>
</evidence>
<evidence type="ECO:0000313" key="5">
    <source>
        <dbReference type="Proteomes" id="UP000825935"/>
    </source>
</evidence>
<dbReference type="EMBL" id="CM035415">
    <property type="protein sequence ID" value="KAH7426847.1"/>
    <property type="molecule type" value="Genomic_DNA"/>
</dbReference>
<dbReference type="EMBL" id="CM035415">
    <property type="protein sequence ID" value="KAH7426846.1"/>
    <property type="molecule type" value="Genomic_DNA"/>
</dbReference>
<dbReference type="Proteomes" id="UP000825935">
    <property type="component" value="Chromosome 10"/>
</dbReference>
<dbReference type="OMA" id="CHTNEFR"/>
<dbReference type="PANTHER" id="PTHR32295">
    <property type="entry name" value="IQ-DOMAIN 5-RELATED"/>
    <property type="match status" value="1"/>
</dbReference>
<evidence type="ECO:0000256" key="3">
    <source>
        <dbReference type="SAM" id="MobiDB-lite"/>
    </source>
</evidence>
<dbReference type="PANTHER" id="PTHR32295:SF280">
    <property type="entry name" value="DUF4005 DOMAIN-CONTAINING PROTEIN"/>
    <property type="match status" value="1"/>
</dbReference>
<organism evidence="4 5">
    <name type="scientific">Ceratopteris richardii</name>
    <name type="common">Triangle waterfern</name>
    <dbReference type="NCBI Taxonomy" id="49495"/>
    <lineage>
        <taxon>Eukaryota</taxon>
        <taxon>Viridiplantae</taxon>
        <taxon>Streptophyta</taxon>
        <taxon>Embryophyta</taxon>
        <taxon>Tracheophyta</taxon>
        <taxon>Polypodiopsida</taxon>
        <taxon>Polypodiidae</taxon>
        <taxon>Polypodiales</taxon>
        <taxon>Pteridineae</taxon>
        <taxon>Pteridaceae</taxon>
        <taxon>Parkerioideae</taxon>
        <taxon>Ceratopteris</taxon>
    </lineage>
</organism>
<feature type="compositionally biased region" description="Basic residues" evidence="3">
    <location>
        <begin position="281"/>
        <end position="290"/>
    </location>
</feature>
<gene>
    <name evidence="4" type="ORF">KP509_10G019800</name>
</gene>
<feature type="region of interest" description="Disordered" evidence="3">
    <location>
        <begin position="149"/>
        <end position="171"/>
    </location>
</feature>